<reference evidence="2 3" key="1">
    <citation type="journal article" date="2019" name="Int. J. Syst. Evol. Microbiol.">
        <title>The Global Catalogue of Microorganisms (GCM) 10K type strain sequencing project: providing services to taxonomists for standard genome sequencing and annotation.</title>
        <authorList>
            <consortium name="The Broad Institute Genomics Platform"/>
            <consortium name="The Broad Institute Genome Sequencing Center for Infectious Disease"/>
            <person name="Wu L."/>
            <person name="Ma J."/>
        </authorList>
    </citation>
    <scope>NUCLEOTIDE SEQUENCE [LARGE SCALE GENOMIC DNA]</scope>
    <source>
        <strain evidence="2 3">GX21</strain>
    </source>
</reference>
<dbReference type="AlphaFoldDB" id="A0ABD5ZUK9"/>
<sequence>MDVFVYGTLTEPERVSAVVDSFVFLGAAVLEGCHPVAGRYPTLAPGGRTAGRLLRTDGVDALDDYEAVDEGLYVRVDAPRTDGGTVAVYVGDPEALASDEPVTWPGDGTFEERVRRYFADGSAAVRPEHS</sequence>
<dbReference type="SUPFAM" id="SSF110857">
    <property type="entry name" value="Gamma-glutamyl cyclotransferase-like"/>
    <property type="match status" value="1"/>
</dbReference>
<dbReference type="Gene3D" id="3.10.490.10">
    <property type="entry name" value="Gamma-glutamyl cyclotransferase-like"/>
    <property type="match status" value="1"/>
</dbReference>
<dbReference type="InterPro" id="IPR009288">
    <property type="entry name" value="AIG2-like_dom"/>
</dbReference>
<dbReference type="GeneID" id="96952071"/>
<dbReference type="Pfam" id="PF06094">
    <property type="entry name" value="GGACT"/>
    <property type="match status" value="1"/>
</dbReference>
<dbReference type="InterPro" id="IPR036568">
    <property type="entry name" value="GGCT-like_sf"/>
</dbReference>
<dbReference type="CDD" id="cd06661">
    <property type="entry name" value="GGCT_like"/>
    <property type="match status" value="1"/>
</dbReference>
<keyword evidence="3" id="KW-1185">Reference proteome</keyword>
<comment type="caution">
    <text evidence="2">The sequence shown here is derived from an EMBL/GenBank/DDBJ whole genome shotgun (WGS) entry which is preliminary data.</text>
</comment>
<accession>A0ABD5ZUK9</accession>
<proteinExistence type="predicted"/>
<dbReference type="Proteomes" id="UP001596434">
    <property type="component" value="Unassembled WGS sequence"/>
</dbReference>
<evidence type="ECO:0000313" key="3">
    <source>
        <dbReference type="Proteomes" id="UP001596434"/>
    </source>
</evidence>
<organism evidence="2 3">
    <name type="scientific">Haloplanus litoreus</name>
    <dbReference type="NCBI Taxonomy" id="767515"/>
    <lineage>
        <taxon>Archaea</taxon>
        <taxon>Methanobacteriati</taxon>
        <taxon>Methanobacteriota</taxon>
        <taxon>Stenosarchaea group</taxon>
        <taxon>Halobacteria</taxon>
        <taxon>Halobacteriales</taxon>
        <taxon>Haloferacaceae</taxon>
        <taxon>Haloplanus</taxon>
    </lineage>
</organism>
<protein>
    <submittedName>
        <fullName evidence="2">Gamma-glutamylcyclotransferase</fullName>
    </submittedName>
</protein>
<evidence type="ECO:0000259" key="1">
    <source>
        <dbReference type="Pfam" id="PF06094"/>
    </source>
</evidence>
<feature type="domain" description="Gamma-glutamylcyclotransferase AIG2-like" evidence="1">
    <location>
        <begin position="3"/>
        <end position="91"/>
    </location>
</feature>
<name>A0ABD5ZUK9_9EURY</name>
<gene>
    <name evidence="2" type="ORF">ACFQKE_00430</name>
</gene>
<dbReference type="EMBL" id="JBHTAT010000001">
    <property type="protein sequence ID" value="MFC7253788.1"/>
    <property type="molecule type" value="Genomic_DNA"/>
</dbReference>
<evidence type="ECO:0000313" key="2">
    <source>
        <dbReference type="EMBL" id="MFC7253788.1"/>
    </source>
</evidence>
<dbReference type="InterPro" id="IPR013024">
    <property type="entry name" value="GGCT-like"/>
</dbReference>
<dbReference type="RefSeq" id="WP_379701817.1">
    <property type="nucleotide sequence ID" value="NZ_JBHTAT010000001.1"/>
</dbReference>